<dbReference type="InterPro" id="IPR017520">
    <property type="entry name" value="CHP03086"/>
</dbReference>
<dbReference type="SUPFAM" id="SSF109854">
    <property type="entry name" value="DinB/YfiT-like putative metalloenzymes"/>
    <property type="match status" value="1"/>
</dbReference>
<sequence length="187" mass="20267">MPKPMDPASRYDRTLTPLTRVVDAVPAEVWDAPSPCAGWSAADVLQHLIDTQRDFMLKAGAEMPDPAPVVARGPADAWRTHAEATARNLADPRIGEAPHETPFGTSTVGAVLNDFYGFDMIVHRWDIARAAGLDARLTEAELEQIDTLAQGWGDQLYAEGICAPAVEVGPEATHEARVLARFGRDAR</sequence>
<organism evidence="2 3">
    <name type="scientific">Janibacter alkaliphilus</name>
    <dbReference type="NCBI Taxonomy" id="1069963"/>
    <lineage>
        <taxon>Bacteria</taxon>
        <taxon>Bacillati</taxon>
        <taxon>Actinomycetota</taxon>
        <taxon>Actinomycetes</taxon>
        <taxon>Micrococcales</taxon>
        <taxon>Intrasporangiaceae</taxon>
        <taxon>Janibacter</taxon>
    </lineage>
</organism>
<dbReference type="NCBIfam" id="TIGR03086">
    <property type="entry name" value="TIGR03086 family metal-binding protein"/>
    <property type="match status" value="1"/>
</dbReference>
<gene>
    <name evidence="2" type="ORF">BJY28_000715</name>
</gene>
<reference evidence="2 3" key="1">
    <citation type="submission" date="2020-07" db="EMBL/GenBank/DDBJ databases">
        <title>Sequencing the genomes of 1000 actinobacteria strains.</title>
        <authorList>
            <person name="Klenk H.-P."/>
        </authorList>
    </citation>
    <scope>NUCLEOTIDE SEQUENCE [LARGE SCALE GENOMIC DNA]</scope>
    <source>
        <strain evidence="2 3">DSM 24723</strain>
    </source>
</reference>
<keyword evidence="3" id="KW-1185">Reference proteome</keyword>
<dbReference type="GO" id="GO:0046872">
    <property type="term" value="F:metal ion binding"/>
    <property type="evidence" value="ECO:0007669"/>
    <property type="project" value="InterPro"/>
</dbReference>
<name>A0A852WZG0_9MICO</name>
<dbReference type="EMBL" id="JACBZX010000001">
    <property type="protein sequence ID" value="NYG36246.1"/>
    <property type="molecule type" value="Genomic_DNA"/>
</dbReference>
<evidence type="ECO:0000313" key="2">
    <source>
        <dbReference type="EMBL" id="NYG36246.1"/>
    </source>
</evidence>
<dbReference type="AlphaFoldDB" id="A0A852WZG0"/>
<evidence type="ECO:0000259" key="1">
    <source>
        <dbReference type="Pfam" id="PF11716"/>
    </source>
</evidence>
<dbReference type="RefSeq" id="WP_179461789.1">
    <property type="nucleotide sequence ID" value="NZ_JACBZX010000001.1"/>
</dbReference>
<dbReference type="Gene3D" id="1.20.120.450">
    <property type="entry name" value="dinb family like domain"/>
    <property type="match status" value="1"/>
</dbReference>
<evidence type="ECO:0000313" key="3">
    <source>
        <dbReference type="Proteomes" id="UP000592181"/>
    </source>
</evidence>
<feature type="domain" description="Mycothiol-dependent maleylpyruvate isomerase metal-binding" evidence="1">
    <location>
        <begin position="18"/>
        <end position="127"/>
    </location>
</feature>
<dbReference type="InterPro" id="IPR017517">
    <property type="entry name" value="Maleyloyr_isom"/>
</dbReference>
<accession>A0A852WZG0</accession>
<dbReference type="NCBIfam" id="TIGR03083">
    <property type="entry name" value="maleylpyruvate isomerase family mycothiol-dependent enzyme"/>
    <property type="match status" value="1"/>
</dbReference>
<dbReference type="InterPro" id="IPR024344">
    <property type="entry name" value="MDMPI_metal-binding"/>
</dbReference>
<protein>
    <submittedName>
        <fullName evidence="2">Uncharacterized protein (TIGR03086 family)</fullName>
    </submittedName>
</protein>
<dbReference type="Pfam" id="PF11716">
    <property type="entry name" value="MDMPI_N"/>
    <property type="match status" value="1"/>
</dbReference>
<dbReference type="Proteomes" id="UP000592181">
    <property type="component" value="Unassembled WGS sequence"/>
</dbReference>
<comment type="caution">
    <text evidence="2">The sequence shown here is derived from an EMBL/GenBank/DDBJ whole genome shotgun (WGS) entry which is preliminary data.</text>
</comment>
<dbReference type="InterPro" id="IPR034660">
    <property type="entry name" value="DinB/YfiT-like"/>
</dbReference>
<proteinExistence type="predicted"/>